<evidence type="ECO:0000256" key="6">
    <source>
        <dbReference type="PIRSR" id="PIRSR003085-1"/>
    </source>
</evidence>
<keyword evidence="5" id="KW-0443">Lipid metabolism</keyword>
<reference evidence="7 8" key="1">
    <citation type="submission" date="2019-04" db="EMBL/GenBank/DDBJ databases">
        <title>Crenobacter sp. nov.</title>
        <authorList>
            <person name="Shi S."/>
        </authorList>
    </citation>
    <scope>NUCLEOTIDE SEQUENCE [LARGE SCALE GENOMIC DNA]</scope>
    <source>
        <strain evidence="7 8">GY 70310</strain>
    </source>
</reference>
<dbReference type="PIRSF" id="PIRSF003085">
    <property type="entry name" value="CMAS"/>
    <property type="match status" value="1"/>
</dbReference>
<dbReference type="GO" id="GO:0008168">
    <property type="term" value="F:methyltransferase activity"/>
    <property type="evidence" value="ECO:0007669"/>
    <property type="project" value="UniProtKB-KW"/>
</dbReference>
<dbReference type="OrthoDB" id="9782855at2"/>
<feature type="active site" evidence="6">
    <location>
        <position position="385"/>
    </location>
</feature>
<evidence type="ECO:0000256" key="3">
    <source>
        <dbReference type="ARBA" id="ARBA00022679"/>
    </source>
</evidence>
<evidence type="ECO:0000256" key="4">
    <source>
        <dbReference type="ARBA" id="ARBA00022691"/>
    </source>
</evidence>
<evidence type="ECO:0000313" key="8">
    <source>
        <dbReference type="Proteomes" id="UP000308891"/>
    </source>
</evidence>
<proteinExistence type="inferred from homology"/>
<evidence type="ECO:0000313" key="7">
    <source>
        <dbReference type="EMBL" id="TIC87199.1"/>
    </source>
</evidence>
<dbReference type="RefSeq" id="WP_136551210.1">
    <property type="nucleotide sequence ID" value="NZ_STGJ01000001.1"/>
</dbReference>
<dbReference type="Pfam" id="PF02353">
    <property type="entry name" value="CMAS"/>
    <property type="match status" value="1"/>
</dbReference>
<organism evidence="7 8">
    <name type="scientific">Crenobacter intestini</name>
    <dbReference type="NCBI Taxonomy" id="2563443"/>
    <lineage>
        <taxon>Bacteria</taxon>
        <taxon>Pseudomonadati</taxon>
        <taxon>Pseudomonadota</taxon>
        <taxon>Betaproteobacteria</taxon>
        <taxon>Neisseriales</taxon>
        <taxon>Neisseriaceae</taxon>
        <taxon>Crenobacter</taxon>
    </lineage>
</organism>
<name>A0A4T0V6D5_9NEIS</name>
<keyword evidence="8" id="KW-1185">Reference proteome</keyword>
<keyword evidence="2 7" id="KW-0489">Methyltransferase</keyword>
<dbReference type="PANTHER" id="PTHR43667:SF2">
    <property type="entry name" value="FATTY ACID C-METHYL TRANSFERASE"/>
    <property type="match status" value="1"/>
</dbReference>
<dbReference type="InterPro" id="IPR003333">
    <property type="entry name" value="CMAS"/>
</dbReference>
<sequence length="404" mass="44989">MNGHSPTRPLILARPPLLARTLISALENLQAGSLLLECPDGSAQLFHGQAPGPSAHLAIRDWDVLAKVAKGGDIALAEALRDERAHTQDAVALIRLALANEAALDRAVHGSVAGTLLYWLRHLFNANTRAGSRRNIQAHYDLGNDFYRLWLDEGMTYSAALFDGDSTRTLEDAQTAKYERILQRLNPARGARLLEIGCGWGGFAEYAIRTRGVHVTGVTLSSEQLAYAQARLARAGLAEQASLTLTDYRDIKGQFDHIVSIEMLEAVGERWWPTYFATLRDRLGQGGTALVQVITIDDAHFARYRRGTDFIQQYIFPGGMLPSVQRLEEESRGAGLRIDNLFAFGADYALTLRAWRHRFAAALPMLDARFDAPFQRIWRFYLDYCIAGFETGRTDVCQIQFARP</sequence>
<dbReference type="GO" id="GO:0008610">
    <property type="term" value="P:lipid biosynthetic process"/>
    <property type="evidence" value="ECO:0007669"/>
    <property type="project" value="InterPro"/>
</dbReference>
<dbReference type="InterPro" id="IPR029063">
    <property type="entry name" value="SAM-dependent_MTases_sf"/>
</dbReference>
<protein>
    <submittedName>
        <fullName evidence="7">Class I SAM-dependent methyltransferase</fullName>
    </submittedName>
</protein>
<dbReference type="Proteomes" id="UP000308891">
    <property type="component" value="Unassembled WGS sequence"/>
</dbReference>
<accession>A0A4T0V6D5</accession>
<evidence type="ECO:0000256" key="2">
    <source>
        <dbReference type="ARBA" id="ARBA00022603"/>
    </source>
</evidence>
<dbReference type="EMBL" id="STGJ01000001">
    <property type="protein sequence ID" value="TIC87199.1"/>
    <property type="molecule type" value="Genomic_DNA"/>
</dbReference>
<keyword evidence="3 7" id="KW-0808">Transferase</keyword>
<evidence type="ECO:0000256" key="5">
    <source>
        <dbReference type="ARBA" id="ARBA00023098"/>
    </source>
</evidence>
<dbReference type="Gene3D" id="3.40.50.150">
    <property type="entry name" value="Vaccinia Virus protein VP39"/>
    <property type="match status" value="1"/>
</dbReference>
<gene>
    <name evidence="7" type="ORF">E5K04_01920</name>
</gene>
<comment type="similarity">
    <text evidence="1">Belongs to the CFA/CMAS family.</text>
</comment>
<dbReference type="GO" id="GO:0032259">
    <property type="term" value="P:methylation"/>
    <property type="evidence" value="ECO:0007669"/>
    <property type="project" value="UniProtKB-KW"/>
</dbReference>
<dbReference type="InterPro" id="IPR050723">
    <property type="entry name" value="CFA/CMAS"/>
</dbReference>
<dbReference type="SUPFAM" id="SSF53335">
    <property type="entry name" value="S-adenosyl-L-methionine-dependent methyltransferases"/>
    <property type="match status" value="1"/>
</dbReference>
<comment type="caution">
    <text evidence="7">The sequence shown here is derived from an EMBL/GenBank/DDBJ whole genome shotgun (WGS) entry which is preliminary data.</text>
</comment>
<evidence type="ECO:0000256" key="1">
    <source>
        <dbReference type="ARBA" id="ARBA00010815"/>
    </source>
</evidence>
<dbReference type="PANTHER" id="PTHR43667">
    <property type="entry name" value="CYCLOPROPANE-FATTY-ACYL-PHOSPHOLIPID SYNTHASE"/>
    <property type="match status" value="1"/>
</dbReference>
<keyword evidence="4" id="KW-0949">S-adenosyl-L-methionine</keyword>
<dbReference type="AlphaFoldDB" id="A0A4T0V6D5"/>
<dbReference type="CDD" id="cd02440">
    <property type="entry name" value="AdoMet_MTases"/>
    <property type="match status" value="1"/>
</dbReference>